<dbReference type="RefSeq" id="WP_010008849.1">
    <property type="nucleotide sequence ID" value="NZ_JAGYGP010000001.1"/>
</dbReference>
<dbReference type="Proteomes" id="UP000295681">
    <property type="component" value="Unassembled WGS sequence"/>
</dbReference>
<accession>A0A4R5NAN8</accession>
<dbReference type="InterPro" id="IPR036388">
    <property type="entry name" value="WH-like_DNA-bd_sf"/>
</dbReference>
<reference evidence="3 4" key="1">
    <citation type="journal article" date="2019" name="Appl. Microbiol. Biotechnol.">
        <title>Uncovering carbohydrate metabolism through a genotype-phenotype association study of 56 lactic acid bacteria genomes.</title>
        <authorList>
            <person name="Buron-Moles G."/>
            <person name="Chailyan A."/>
            <person name="Dolejs I."/>
            <person name="Forster J."/>
            <person name="Miks M.H."/>
        </authorList>
    </citation>
    <scope>NUCLEOTIDE SEQUENCE [LARGE SCALE GENOMIC DNA]</scope>
    <source>
        <strain evidence="3 4">ATCC 700006</strain>
    </source>
</reference>
<protein>
    <submittedName>
        <fullName evidence="3">Uncharacterized protein</fullName>
    </submittedName>
</protein>
<evidence type="ECO:0000259" key="2">
    <source>
        <dbReference type="Pfam" id="PF20803"/>
    </source>
</evidence>
<gene>
    <name evidence="3" type="ORF">C5L23_001038</name>
</gene>
<evidence type="ECO:0000313" key="4">
    <source>
        <dbReference type="Proteomes" id="UP000295681"/>
    </source>
</evidence>
<organism evidence="3 4">
    <name type="scientific">Leuconostoc fallax</name>
    <dbReference type="NCBI Taxonomy" id="1251"/>
    <lineage>
        <taxon>Bacteria</taxon>
        <taxon>Bacillati</taxon>
        <taxon>Bacillota</taxon>
        <taxon>Bacilli</taxon>
        <taxon>Lactobacillales</taxon>
        <taxon>Lactobacillaceae</taxon>
        <taxon>Leuconostoc</taxon>
    </lineage>
</organism>
<dbReference type="Gene3D" id="1.10.10.10">
    <property type="entry name" value="Winged helix-like DNA-binding domain superfamily/Winged helix DNA-binding domain"/>
    <property type="match status" value="1"/>
</dbReference>
<dbReference type="GO" id="GO:0006351">
    <property type="term" value="P:DNA-templated transcription"/>
    <property type="evidence" value="ECO:0007669"/>
    <property type="project" value="InterPro"/>
</dbReference>
<feature type="domain" description="Transcriptional repressor PaaX-like C-terminal" evidence="1">
    <location>
        <begin position="165"/>
        <end position="242"/>
    </location>
</feature>
<evidence type="ECO:0000259" key="1">
    <source>
        <dbReference type="Pfam" id="PF08223"/>
    </source>
</evidence>
<sequence>MQSIEKQILHLIDVGEEVEAKTLVDIYTQRDYNEMTIRNNLSKLKQAKQITSTKRGWYRLAPAGKRWLSDINHKYANYNQVFTDEWTIVLLRIPETMRRSKQMFKNSLLDYGFGAYTSSVLISPWPYQEVVQQLAIENQVQDRVKIIRTSLLNATLSKSEAYDVWRLKDIVAFYETELDWIRHQRQNLPQQELALLNVYLDIGMHINDTFLRDPMLPISLLPDHWIGRQTMDLLIQTYNEIATLYPKQSEYARLVVPMFS</sequence>
<evidence type="ECO:0000313" key="3">
    <source>
        <dbReference type="EMBL" id="TDG69576.1"/>
    </source>
</evidence>
<feature type="domain" description="Transcriptional repressor PaaX-like central Cas2-like" evidence="2">
    <location>
        <begin position="84"/>
        <end position="153"/>
    </location>
</feature>
<name>A0A4R5NAN8_9LACO</name>
<dbReference type="InterPro" id="IPR048846">
    <property type="entry name" value="PaaX-like_central"/>
</dbReference>
<keyword evidence="4" id="KW-1185">Reference proteome</keyword>
<proteinExistence type="predicted"/>
<dbReference type="PANTHER" id="PTHR30319:SF1">
    <property type="entry name" value="TRANSCRIPTIONAL REPRESSOR PAAX"/>
    <property type="match status" value="1"/>
</dbReference>
<dbReference type="Pfam" id="PF20803">
    <property type="entry name" value="PaaX_M"/>
    <property type="match status" value="1"/>
</dbReference>
<dbReference type="Pfam" id="PF08223">
    <property type="entry name" value="PaaX_C"/>
    <property type="match status" value="1"/>
</dbReference>
<dbReference type="AlphaFoldDB" id="A0A4R5NAN8"/>
<dbReference type="PANTHER" id="PTHR30319">
    <property type="entry name" value="PHENYLACETIC ACID REGULATOR-RELATED TRANSCRIPTIONAL REPRESSOR"/>
    <property type="match status" value="1"/>
</dbReference>
<dbReference type="EMBL" id="PUFI01000005">
    <property type="protein sequence ID" value="TDG69576.1"/>
    <property type="molecule type" value="Genomic_DNA"/>
</dbReference>
<dbReference type="InterPro" id="IPR013225">
    <property type="entry name" value="PaaX_C"/>
</dbReference>
<comment type="caution">
    <text evidence="3">The sequence shown here is derived from an EMBL/GenBank/DDBJ whole genome shotgun (WGS) entry which is preliminary data.</text>
</comment>
<dbReference type="PIRSF" id="PIRSF020623">
    <property type="entry name" value="PaaX"/>
    <property type="match status" value="1"/>
</dbReference>
<dbReference type="STRING" id="907931.GCA_000165675_00338"/>
<dbReference type="InterPro" id="IPR011965">
    <property type="entry name" value="PaaX_trns_reg"/>
</dbReference>